<keyword evidence="5" id="KW-0418">Kinase</keyword>
<dbReference type="Proteomes" id="UP000285575">
    <property type="component" value="Unassembled WGS sequence"/>
</dbReference>
<dbReference type="Pfam" id="PF00497">
    <property type="entry name" value="SBP_bac_3"/>
    <property type="match status" value="2"/>
</dbReference>
<evidence type="ECO:0000256" key="5">
    <source>
        <dbReference type="ARBA" id="ARBA00022777"/>
    </source>
</evidence>
<keyword evidence="7" id="KW-0732">Signal</keyword>
<dbReference type="Gene3D" id="1.10.287.130">
    <property type="match status" value="1"/>
</dbReference>
<dbReference type="PROSITE" id="PS50109">
    <property type="entry name" value="HIS_KIN"/>
    <property type="match status" value="1"/>
</dbReference>
<keyword evidence="3 6" id="KW-0597">Phosphoprotein</keyword>
<dbReference type="InterPro" id="IPR036097">
    <property type="entry name" value="HisK_dim/P_sf"/>
</dbReference>
<accession>A0A437RER5</accession>
<dbReference type="Pfam" id="PF00072">
    <property type="entry name" value="Response_reg"/>
    <property type="match status" value="1"/>
</dbReference>
<dbReference type="SUPFAM" id="SSF53850">
    <property type="entry name" value="Periplasmic binding protein-like II"/>
    <property type="match status" value="2"/>
</dbReference>
<dbReference type="GO" id="GO:0009927">
    <property type="term" value="F:histidine phosphotransfer kinase activity"/>
    <property type="evidence" value="ECO:0007669"/>
    <property type="project" value="TreeGrafter"/>
</dbReference>
<name>A0A437RER5_9BURK</name>
<feature type="domain" description="Histidine kinase" evidence="8">
    <location>
        <begin position="569"/>
        <end position="784"/>
    </location>
</feature>
<dbReference type="AlphaFoldDB" id="A0A437RER5"/>
<evidence type="ECO:0000259" key="8">
    <source>
        <dbReference type="PROSITE" id="PS50109"/>
    </source>
</evidence>
<protein>
    <recommendedName>
        <fullName evidence="2">histidine kinase</fullName>
        <ecNumber evidence="2">2.7.13.3</ecNumber>
    </recommendedName>
</protein>
<evidence type="ECO:0000313" key="10">
    <source>
        <dbReference type="EMBL" id="RVU45256.1"/>
    </source>
</evidence>
<dbReference type="Pfam" id="PF02518">
    <property type="entry name" value="HATPase_c"/>
    <property type="match status" value="1"/>
</dbReference>
<dbReference type="CDD" id="cd01007">
    <property type="entry name" value="PBP2_BvgS_HisK_like"/>
    <property type="match status" value="2"/>
</dbReference>
<dbReference type="PANTHER" id="PTHR43047">
    <property type="entry name" value="TWO-COMPONENT HISTIDINE PROTEIN KINASE"/>
    <property type="match status" value="1"/>
</dbReference>
<dbReference type="GO" id="GO:0000155">
    <property type="term" value="F:phosphorelay sensor kinase activity"/>
    <property type="evidence" value="ECO:0007669"/>
    <property type="project" value="InterPro"/>
</dbReference>
<dbReference type="SUPFAM" id="SSF52172">
    <property type="entry name" value="CheY-like"/>
    <property type="match status" value="1"/>
</dbReference>
<proteinExistence type="predicted"/>
<dbReference type="InterPro" id="IPR004358">
    <property type="entry name" value="Sig_transdc_His_kin-like_C"/>
</dbReference>
<dbReference type="Gene3D" id="3.30.565.10">
    <property type="entry name" value="Histidine kinase-like ATPase, C-terminal domain"/>
    <property type="match status" value="1"/>
</dbReference>
<dbReference type="InterPro" id="IPR036890">
    <property type="entry name" value="HATPase_C_sf"/>
</dbReference>
<evidence type="ECO:0000256" key="6">
    <source>
        <dbReference type="PROSITE-ProRule" id="PRU00169"/>
    </source>
</evidence>
<dbReference type="SMART" id="SM00448">
    <property type="entry name" value="REC"/>
    <property type="match status" value="1"/>
</dbReference>
<evidence type="ECO:0000313" key="11">
    <source>
        <dbReference type="Proteomes" id="UP000285575"/>
    </source>
</evidence>
<dbReference type="PANTHER" id="PTHR43047:SF72">
    <property type="entry name" value="OSMOSENSING HISTIDINE PROTEIN KINASE SLN1"/>
    <property type="match status" value="1"/>
</dbReference>
<evidence type="ECO:0000256" key="4">
    <source>
        <dbReference type="ARBA" id="ARBA00022679"/>
    </source>
</evidence>
<reference evidence="10 11" key="1">
    <citation type="submission" date="2019-01" db="EMBL/GenBank/DDBJ databases">
        <authorList>
            <person name="Chen W.-M."/>
        </authorList>
    </citation>
    <scope>NUCLEOTIDE SEQUENCE [LARGE SCALE GENOMIC DNA]</scope>
    <source>
        <strain evidence="10 11">KYPY4</strain>
    </source>
</reference>
<dbReference type="RefSeq" id="WP_128229355.1">
    <property type="nucleotide sequence ID" value="NZ_SACR01000004.1"/>
</dbReference>
<feature type="modified residue" description="4-aspartylphosphate" evidence="6">
    <location>
        <position position="847"/>
    </location>
</feature>
<dbReference type="EMBL" id="SACR01000004">
    <property type="protein sequence ID" value="RVU45256.1"/>
    <property type="molecule type" value="Genomic_DNA"/>
</dbReference>
<dbReference type="SUPFAM" id="SSF55874">
    <property type="entry name" value="ATPase domain of HSP90 chaperone/DNA topoisomerase II/histidine kinase"/>
    <property type="match status" value="1"/>
</dbReference>
<dbReference type="SMART" id="SM00387">
    <property type="entry name" value="HATPase_c"/>
    <property type="match status" value="1"/>
</dbReference>
<evidence type="ECO:0000256" key="7">
    <source>
        <dbReference type="SAM" id="SignalP"/>
    </source>
</evidence>
<keyword evidence="11" id="KW-1185">Reference proteome</keyword>
<feature type="domain" description="Response regulatory" evidence="9">
    <location>
        <begin position="798"/>
        <end position="913"/>
    </location>
</feature>
<gene>
    <name evidence="10" type="ORF">EOE66_14015</name>
</gene>
<keyword evidence="4" id="KW-0808">Transferase</keyword>
<dbReference type="InterPro" id="IPR011006">
    <property type="entry name" value="CheY-like_superfamily"/>
</dbReference>
<evidence type="ECO:0000259" key="9">
    <source>
        <dbReference type="PROSITE" id="PS50110"/>
    </source>
</evidence>
<feature type="chain" id="PRO_5019206499" description="histidine kinase" evidence="7">
    <location>
        <begin position="30"/>
        <end position="916"/>
    </location>
</feature>
<dbReference type="Pfam" id="PF00512">
    <property type="entry name" value="HisKA"/>
    <property type="match status" value="1"/>
</dbReference>
<dbReference type="InterPro" id="IPR003661">
    <property type="entry name" value="HisK_dim/P_dom"/>
</dbReference>
<dbReference type="EC" id="2.7.13.3" evidence="2"/>
<organism evidence="10 11">
    <name type="scientific">Rubrivivax rivuli</name>
    <dbReference type="NCBI Taxonomy" id="1862385"/>
    <lineage>
        <taxon>Bacteria</taxon>
        <taxon>Pseudomonadati</taxon>
        <taxon>Pseudomonadota</taxon>
        <taxon>Betaproteobacteria</taxon>
        <taxon>Burkholderiales</taxon>
        <taxon>Sphaerotilaceae</taxon>
        <taxon>Rubrivivax</taxon>
    </lineage>
</organism>
<dbReference type="OrthoDB" id="567977at2"/>
<dbReference type="SMART" id="SM00062">
    <property type="entry name" value="PBPb"/>
    <property type="match status" value="2"/>
</dbReference>
<evidence type="ECO:0000256" key="2">
    <source>
        <dbReference type="ARBA" id="ARBA00012438"/>
    </source>
</evidence>
<dbReference type="SMART" id="SM00388">
    <property type="entry name" value="HisKA"/>
    <property type="match status" value="1"/>
</dbReference>
<sequence length="916" mass="97724">MRCPAVPPVALLPPLLLILCWLFSAPSLAAPSAASPAAPAPKVVRYGVLASFPPFQVWPKDGVPGGADIEIVGELARAAGLALQPVRYTDYRQLEADLAAGRVQLASSMARTSEREDRFLFTPPYAQFQLALLTRAEQPSAALLPDLAGRSIAVVNGYASQAQADRLFPLASRVVVASPREGIEAVRTGRADTLLESLPVLVDIIEREQIRGLSVVRRIDAPSGRLHLAVPVAEAALAQRLSEAVRAYPPTRVESLVEAWSVRAPDSRPQTLQLSAEDSALLAAWPAPVVGLVGREPPFASLNAEGQPEGLSVDMLRGVLRRLGKEPKAWVALSADQVPAALAEGRVDLLVGADEAAERASLLRFVGPFIEYPTVLVGRPESGAFDLVQLYGRRLALPPGNAARPYVESRHPGVRIVDCAALEACLQAVRDGEADATMTDVVGTMVAMARQPRADLQVIGAEPALRRFHSLALAERHAALVPLFKRALDVAVEQDMPVLKTRWFSRPVQADVLSALLRRYGPWAAAVLALLAGLWWAHSRRLHAEVRRTLQARQAAERVGAEKARFAAFLAHEVRNSLHSVIAGAELAREHPGGPANAARLAEAARGTLRLLNNLIDRDRLDAGRLRLHPEPARLGPLLQAVLREMAPAAEMAGLRLQLQGPAADPRRQIDALRLQQVLRNVLSNAIKYGAEGGPNDVELVALPPDPLAPATVTLEVRDRGRGVPEADVPGLFEPYGAAHRDTASAGLGLPISRELARLMGGDLTLQARPGGGTVVRITLQAEPLPEAPVPQPVRALHVLVVEDAEVLALLLARAFEQRGHRVEVAATVAQARLRLAAGGIDLLLSDLHLPDGSGAELLAWAQAELPAPAPWLLAMTADRDTEAAALEGPVVRAVLQKSGDAAALAERALREVAAA</sequence>
<dbReference type="PRINTS" id="PR00344">
    <property type="entry name" value="BCTRLSENSOR"/>
</dbReference>
<feature type="signal peptide" evidence="7">
    <location>
        <begin position="1"/>
        <end position="29"/>
    </location>
</feature>
<evidence type="ECO:0000256" key="1">
    <source>
        <dbReference type="ARBA" id="ARBA00000085"/>
    </source>
</evidence>
<dbReference type="PROSITE" id="PS50110">
    <property type="entry name" value="RESPONSE_REGULATORY"/>
    <property type="match status" value="1"/>
</dbReference>
<evidence type="ECO:0000256" key="3">
    <source>
        <dbReference type="ARBA" id="ARBA00022553"/>
    </source>
</evidence>
<dbReference type="InterPro" id="IPR001638">
    <property type="entry name" value="Solute-binding_3/MltF_N"/>
</dbReference>
<dbReference type="CDD" id="cd00156">
    <property type="entry name" value="REC"/>
    <property type="match status" value="1"/>
</dbReference>
<dbReference type="CDD" id="cd00082">
    <property type="entry name" value="HisKA"/>
    <property type="match status" value="1"/>
</dbReference>
<dbReference type="GO" id="GO:0005886">
    <property type="term" value="C:plasma membrane"/>
    <property type="evidence" value="ECO:0007669"/>
    <property type="project" value="TreeGrafter"/>
</dbReference>
<dbReference type="Gene3D" id="3.40.190.10">
    <property type="entry name" value="Periplasmic binding protein-like II"/>
    <property type="match status" value="4"/>
</dbReference>
<dbReference type="Gene3D" id="3.40.50.2300">
    <property type="match status" value="1"/>
</dbReference>
<comment type="caution">
    <text evidence="10">The sequence shown here is derived from an EMBL/GenBank/DDBJ whole genome shotgun (WGS) entry which is preliminary data.</text>
</comment>
<dbReference type="InterPro" id="IPR001789">
    <property type="entry name" value="Sig_transdc_resp-reg_receiver"/>
</dbReference>
<dbReference type="InterPro" id="IPR003594">
    <property type="entry name" value="HATPase_dom"/>
</dbReference>
<dbReference type="InterPro" id="IPR005467">
    <property type="entry name" value="His_kinase_dom"/>
</dbReference>
<dbReference type="SUPFAM" id="SSF47384">
    <property type="entry name" value="Homodimeric domain of signal transducing histidine kinase"/>
    <property type="match status" value="1"/>
</dbReference>
<comment type="catalytic activity">
    <reaction evidence="1">
        <text>ATP + protein L-histidine = ADP + protein N-phospho-L-histidine.</text>
        <dbReference type="EC" id="2.7.13.3"/>
    </reaction>
</comment>